<dbReference type="PANTHER" id="PTHR36505:SF1">
    <property type="entry name" value="BLR1072 PROTEIN"/>
    <property type="match status" value="1"/>
</dbReference>
<comment type="caution">
    <text evidence="4">The sequence shown here is derived from an EMBL/GenBank/DDBJ whole genome shotgun (WGS) entry which is preliminary data.</text>
</comment>
<dbReference type="EMBL" id="WURB01000006">
    <property type="protein sequence ID" value="MXQ11954.1"/>
    <property type="molecule type" value="Genomic_DNA"/>
</dbReference>
<evidence type="ECO:0000313" key="5">
    <source>
        <dbReference type="Proteomes" id="UP000436483"/>
    </source>
</evidence>
<evidence type="ECO:0000256" key="1">
    <source>
        <dbReference type="SAM" id="MobiDB-lite"/>
    </source>
</evidence>
<name>A0A7X3MRM7_9HYPH</name>
<feature type="signal peptide" evidence="2">
    <location>
        <begin position="1"/>
        <end position="22"/>
    </location>
</feature>
<accession>A0A7X3MRM7</accession>
<feature type="chain" id="PRO_5030552117" evidence="2">
    <location>
        <begin position="23"/>
        <end position="228"/>
    </location>
</feature>
<sequence>MVVKHLAVALLGSALIAAPALAQTSPGTGTTTNPSTGSSPAMNNNTGSSATGTSNTGGSNMGSSGSMTQMQPGQWRASQLEGLDVYNNNNEKIGDISEMLVDQSGKIQAVVIGVGGFLGIGERDVAIPFDQVKFMNEPRSNATAANTGAGGTAGTAATGTAGTAGTATGTTATAPNTTATAPSTTGSTAAGSTASADAGEADRSAPDHAVVNMTKEQLQGMPEFKMNR</sequence>
<dbReference type="OrthoDB" id="7818259at2"/>
<dbReference type="PANTHER" id="PTHR36505">
    <property type="entry name" value="BLR1072 PROTEIN"/>
    <property type="match status" value="1"/>
</dbReference>
<proteinExistence type="predicted"/>
<evidence type="ECO:0000259" key="3">
    <source>
        <dbReference type="Pfam" id="PF05239"/>
    </source>
</evidence>
<dbReference type="Pfam" id="PF05239">
    <property type="entry name" value="PRC"/>
    <property type="match status" value="1"/>
</dbReference>
<dbReference type="AlphaFoldDB" id="A0A7X3MRM7"/>
<organism evidence="4 5">
    <name type="scientific">Microvirga makkahensis</name>
    <dbReference type="NCBI Taxonomy" id="1128670"/>
    <lineage>
        <taxon>Bacteria</taxon>
        <taxon>Pseudomonadati</taxon>
        <taxon>Pseudomonadota</taxon>
        <taxon>Alphaproteobacteria</taxon>
        <taxon>Hyphomicrobiales</taxon>
        <taxon>Methylobacteriaceae</taxon>
        <taxon>Microvirga</taxon>
    </lineage>
</organism>
<dbReference type="InterPro" id="IPR011033">
    <property type="entry name" value="PRC_barrel-like_sf"/>
</dbReference>
<gene>
    <name evidence="4" type="ORF">GR328_10865</name>
</gene>
<protein>
    <submittedName>
        <fullName evidence="4">PRC-barrel domain containing protein</fullName>
    </submittedName>
</protein>
<feature type="compositionally biased region" description="Low complexity" evidence="1">
    <location>
        <begin position="166"/>
        <end position="198"/>
    </location>
</feature>
<dbReference type="InterPro" id="IPR027275">
    <property type="entry name" value="PRC-brl_dom"/>
</dbReference>
<dbReference type="Gene3D" id="2.30.30.240">
    <property type="entry name" value="PRC-barrel domain"/>
    <property type="match status" value="1"/>
</dbReference>
<evidence type="ECO:0000256" key="2">
    <source>
        <dbReference type="SAM" id="SignalP"/>
    </source>
</evidence>
<dbReference type="Proteomes" id="UP000436483">
    <property type="component" value="Unassembled WGS sequence"/>
</dbReference>
<dbReference type="RefSeq" id="WP_160884540.1">
    <property type="nucleotide sequence ID" value="NZ_WURB01000006.1"/>
</dbReference>
<keyword evidence="2" id="KW-0732">Signal</keyword>
<dbReference type="SUPFAM" id="SSF50346">
    <property type="entry name" value="PRC-barrel domain"/>
    <property type="match status" value="1"/>
</dbReference>
<evidence type="ECO:0000313" key="4">
    <source>
        <dbReference type="EMBL" id="MXQ11954.1"/>
    </source>
</evidence>
<feature type="compositionally biased region" description="Low complexity" evidence="1">
    <location>
        <begin position="24"/>
        <end position="68"/>
    </location>
</feature>
<feature type="region of interest" description="Disordered" evidence="1">
    <location>
        <begin position="166"/>
        <end position="208"/>
    </location>
</feature>
<feature type="region of interest" description="Disordered" evidence="1">
    <location>
        <begin position="23"/>
        <end position="75"/>
    </location>
</feature>
<reference evidence="4 5" key="1">
    <citation type="submission" date="2019-12" db="EMBL/GenBank/DDBJ databases">
        <authorList>
            <person name="Yuan C.-G."/>
        </authorList>
    </citation>
    <scope>NUCLEOTIDE SEQUENCE [LARGE SCALE GENOMIC DNA]</scope>
    <source>
        <strain evidence="4 5">KCTC 23863</strain>
    </source>
</reference>
<feature type="domain" description="PRC-barrel" evidence="3">
    <location>
        <begin position="76"/>
        <end position="133"/>
    </location>
</feature>
<reference evidence="4 5" key="2">
    <citation type="submission" date="2020-01" db="EMBL/GenBank/DDBJ databases">
        <title>Microvirga sp. nov., an arsenate reduction bacterium isolated from Tibet hotspring sediments.</title>
        <authorList>
            <person name="Xian W.-D."/>
            <person name="Li W.-J."/>
        </authorList>
    </citation>
    <scope>NUCLEOTIDE SEQUENCE [LARGE SCALE GENOMIC DNA]</scope>
    <source>
        <strain evidence="4 5">KCTC 23863</strain>
    </source>
</reference>
<keyword evidence="5" id="KW-1185">Reference proteome</keyword>